<dbReference type="Pfam" id="PF12053">
    <property type="entry name" value="Par3_HAL_N_term"/>
    <property type="match status" value="1"/>
</dbReference>
<evidence type="ECO:0000313" key="3">
    <source>
        <dbReference type="Proteomes" id="UP000694580"/>
    </source>
</evidence>
<gene>
    <name evidence="2" type="primary">SAMD5</name>
</gene>
<dbReference type="GeneTree" id="ENSGT00390000009047"/>
<organism evidence="2 3">
    <name type="scientific">Denticeps clupeoides</name>
    <name type="common">denticle herring</name>
    <dbReference type="NCBI Taxonomy" id="299321"/>
    <lineage>
        <taxon>Eukaryota</taxon>
        <taxon>Metazoa</taxon>
        <taxon>Chordata</taxon>
        <taxon>Craniata</taxon>
        <taxon>Vertebrata</taxon>
        <taxon>Euteleostomi</taxon>
        <taxon>Actinopterygii</taxon>
        <taxon>Neopterygii</taxon>
        <taxon>Teleostei</taxon>
        <taxon>Clupei</taxon>
        <taxon>Clupeiformes</taxon>
        <taxon>Denticipitoidei</taxon>
        <taxon>Denticipitidae</taxon>
        <taxon>Denticeps</taxon>
    </lineage>
</organism>
<reference evidence="2" key="1">
    <citation type="submission" date="2025-08" db="UniProtKB">
        <authorList>
            <consortium name="Ensembl"/>
        </authorList>
    </citation>
    <scope>IDENTIFICATION</scope>
</reference>
<reference evidence="2" key="2">
    <citation type="submission" date="2025-09" db="UniProtKB">
        <authorList>
            <consortium name="Ensembl"/>
        </authorList>
    </citation>
    <scope>IDENTIFICATION</scope>
</reference>
<evidence type="ECO:0000313" key="2">
    <source>
        <dbReference type="Ensembl" id="ENSDCDP00010023498.1"/>
    </source>
</evidence>
<dbReference type="AlphaFoldDB" id="A0AAY4BRI4"/>
<keyword evidence="3" id="KW-1185">Reference proteome</keyword>
<evidence type="ECO:0000259" key="1">
    <source>
        <dbReference type="Pfam" id="PF12053"/>
    </source>
</evidence>
<sequence>MPRFTVHVRDEWLTVSCRDPGCTVQRLGLEALRRYAKNKPDNGGIGSAKDTRFVARRCQGLGLLDPDDAVEDVLEENDFVELVIEGDTMSPDFIPSQPAPSHLYPSRTCPVSYLLLDGNGLTSADLVNLGKGLYKIKLTPEAENKVVQSRELLDTIVKENKGRYRSTDH</sequence>
<name>A0AAY4BRI4_9TELE</name>
<protein>
    <recommendedName>
        <fullName evidence="1">Par3/HAL N-terminal domain-containing protein</fullName>
    </recommendedName>
</protein>
<dbReference type="Proteomes" id="UP000694580">
    <property type="component" value="Unplaced"/>
</dbReference>
<dbReference type="Ensembl" id="ENSDCDT00010028562.1">
    <property type="protein sequence ID" value="ENSDCDP00010023498.1"/>
    <property type="gene ID" value="ENSDCDG00010014393.1"/>
</dbReference>
<dbReference type="FunFam" id="3.10.20.90:FF:000111">
    <property type="entry name" value="Histidine ammonia-lyase"/>
    <property type="match status" value="1"/>
</dbReference>
<dbReference type="Gene3D" id="3.10.20.90">
    <property type="entry name" value="Phosphatidylinositol 3-kinase Catalytic Subunit, Chain A, domain 1"/>
    <property type="match status" value="1"/>
</dbReference>
<proteinExistence type="predicted"/>
<accession>A0AAY4BRI4</accession>
<feature type="domain" description="Par3/HAL N-terminal" evidence="1">
    <location>
        <begin position="5"/>
        <end position="80"/>
    </location>
</feature>
<dbReference type="InterPro" id="IPR021922">
    <property type="entry name" value="Par3/HAL_N"/>
</dbReference>